<evidence type="ECO:0000259" key="2">
    <source>
        <dbReference type="SMART" id="SM00645"/>
    </source>
</evidence>
<dbReference type="GO" id="GO:0006508">
    <property type="term" value="P:proteolysis"/>
    <property type="evidence" value="ECO:0007669"/>
    <property type="project" value="InterPro"/>
</dbReference>
<dbReference type="Gene3D" id="3.90.70.10">
    <property type="entry name" value="Cysteine proteinases"/>
    <property type="match status" value="1"/>
</dbReference>
<comment type="similarity">
    <text evidence="1">Belongs to the peptidase C1 family.</text>
</comment>
<feature type="domain" description="Peptidase C1A papain C-terminal" evidence="2">
    <location>
        <begin position="50"/>
        <end position="279"/>
    </location>
</feature>
<dbReference type="InterPro" id="IPR038765">
    <property type="entry name" value="Papain-like_cys_pep_sf"/>
</dbReference>
<dbReference type="Pfam" id="PF00112">
    <property type="entry name" value="Peptidase_C1"/>
    <property type="match status" value="1"/>
</dbReference>
<protein>
    <submittedName>
        <fullName evidence="3">Cathepsin B</fullName>
    </submittedName>
</protein>
<dbReference type="SUPFAM" id="SSF54001">
    <property type="entry name" value="Cysteine proteinases"/>
    <property type="match status" value="1"/>
</dbReference>
<dbReference type="SMART" id="SM00645">
    <property type="entry name" value="Pept_C1"/>
    <property type="match status" value="1"/>
</dbReference>
<sequence length="280" mass="31593">MFLVFSYQLRRIARVPPPGMLWTPKEDWVLKNVDKNRFKNLNISARSQEQSEEWDWREIKPQCLAVRDRGYCEYSSWAFAAIEGMGDQRCIAGKDLARVFYSEQFLTSCNIKDDAQKGCLGGRVEKALNFLQETGVPTSKCAVFRSGMDGIQRKCQSKCDDKSSFTGLTKIGTAQNVGGEASMLKGLEKGVLVGEMQIYTDFATFEALEEEIYHHTETATLTGYYLGVNIVGYGVNEENIKYWIVKNSKGPKWGEDVGYFKILRGSNECGIEDNAFLITP</sequence>
<name>A0A146K3X7_9EUKA</name>
<accession>A0A146K3X7</accession>
<gene>
    <name evidence="3" type="ORF">TPC1_16751</name>
</gene>
<dbReference type="GO" id="GO:0008234">
    <property type="term" value="F:cysteine-type peptidase activity"/>
    <property type="evidence" value="ECO:0007669"/>
    <property type="project" value="InterPro"/>
</dbReference>
<reference evidence="3" key="1">
    <citation type="submission" date="2015-07" db="EMBL/GenBank/DDBJ databases">
        <title>Adaptation to a free-living lifestyle via gene acquisitions in the diplomonad Trepomonas sp. PC1.</title>
        <authorList>
            <person name="Xu F."/>
            <person name="Jerlstrom-Hultqvist J."/>
            <person name="Kolisko M."/>
            <person name="Simpson A.G.B."/>
            <person name="Roger A.J."/>
            <person name="Svard S.G."/>
            <person name="Andersson J.O."/>
        </authorList>
    </citation>
    <scope>NUCLEOTIDE SEQUENCE</scope>
    <source>
        <strain evidence="3">PC1</strain>
    </source>
</reference>
<dbReference type="InterPro" id="IPR000668">
    <property type="entry name" value="Peptidase_C1A_C"/>
</dbReference>
<organism evidence="3">
    <name type="scientific">Trepomonas sp. PC1</name>
    <dbReference type="NCBI Taxonomy" id="1076344"/>
    <lineage>
        <taxon>Eukaryota</taxon>
        <taxon>Metamonada</taxon>
        <taxon>Diplomonadida</taxon>
        <taxon>Hexamitidae</taxon>
        <taxon>Hexamitinae</taxon>
        <taxon>Trepomonas</taxon>
    </lineage>
</organism>
<dbReference type="EMBL" id="GDID01005014">
    <property type="protein sequence ID" value="JAP91592.1"/>
    <property type="molecule type" value="Transcribed_RNA"/>
</dbReference>
<evidence type="ECO:0000313" key="3">
    <source>
        <dbReference type="EMBL" id="JAP91592.1"/>
    </source>
</evidence>
<dbReference type="PANTHER" id="PTHR12411">
    <property type="entry name" value="CYSTEINE PROTEASE FAMILY C1-RELATED"/>
    <property type="match status" value="1"/>
</dbReference>
<proteinExistence type="inferred from homology"/>
<dbReference type="InterPro" id="IPR013128">
    <property type="entry name" value="Peptidase_C1A"/>
</dbReference>
<dbReference type="AlphaFoldDB" id="A0A146K3X7"/>
<evidence type="ECO:0000256" key="1">
    <source>
        <dbReference type="ARBA" id="ARBA00008455"/>
    </source>
</evidence>